<proteinExistence type="predicted"/>
<organism evidence="1">
    <name type="scientific">marine sediment metagenome</name>
    <dbReference type="NCBI Taxonomy" id="412755"/>
    <lineage>
        <taxon>unclassified sequences</taxon>
        <taxon>metagenomes</taxon>
        <taxon>ecological metagenomes</taxon>
    </lineage>
</organism>
<accession>X1EF99</accession>
<comment type="caution">
    <text evidence="1">The sequence shown here is derived from an EMBL/GenBank/DDBJ whole genome shotgun (WGS) entry which is preliminary data.</text>
</comment>
<dbReference type="EMBL" id="BART01032095">
    <property type="protein sequence ID" value="GAH07353.1"/>
    <property type="molecule type" value="Genomic_DNA"/>
</dbReference>
<name>X1EF99_9ZZZZ</name>
<feature type="non-terminal residue" evidence="1">
    <location>
        <position position="35"/>
    </location>
</feature>
<protein>
    <recommendedName>
        <fullName evidence="2">Dihydrodipicolinate synthase family protein</fullName>
    </recommendedName>
</protein>
<evidence type="ECO:0000313" key="1">
    <source>
        <dbReference type="EMBL" id="GAH07353.1"/>
    </source>
</evidence>
<gene>
    <name evidence="1" type="ORF">S01H4_55583</name>
</gene>
<dbReference type="AlphaFoldDB" id="X1EF99"/>
<sequence length="35" mass="3912">MSIIDLSGIFPPITTPFIDDNVAYDKLASNIEKWS</sequence>
<evidence type="ECO:0008006" key="2">
    <source>
        <dbReference type="Google" id="ProtNLM"/>
    </source>
</evidence>
<reference evidence="1" key="1">
    <citation type="journal article" date="2014" name="Front. Microbiol.">
        <title>High frequency of phylogenetically diverse reductive dehalogenase-homologous genes in deep subseafloor sedimentary metagenomes.</title>
        <authorList>
            <person name="Kawai M."/>
            <person name="Futagami T."/>
            <person name="Toyoda A."/>
            <person name="Takaki Y."/>
            <person name="Nishi S."/>
            <person name="Hori S."/>
            <person name="Arai W."/>
            <person name="Tsubouchi T."/>
            <person name="Morono Y."/>
            <person name="Uchiyama I."/>
            <person name="Ito T."/>
            <person name="Fujiyama A."/>
            <person name="Inagaki F."/>
            <person name="Takami H."/>
        </authorList>
    </citation>
    <scope>NUCLEOTIDE SEQUENCE</scope>
    <source>
        <strain evidence="1">Expedition CK06-06</strain>
    </source>
</reference>